<organism evidence="2 3">
    <name type="scientific">Aphanomyces astaci</name>
    <name type="common">Crayfish plague agent</name>
    <dbReference type="NCBI Taxonomy" id="112090"/>
    <lineage>
        <taxon>Eukaryota</taxon>
        <taxon>Sar</taxon>
        <taxon>Stramenopiles</taxon>
        <taxon>Oomycota</taxon>
        <taxon>Saprolegniomycetes</taxon>
        <taxon>Saprolegniales</taxon>
        <taxon>Verrucalvaceae</taxon>
        <taxon>Aphanomyces</taxon>
    </lineage>
</organism>
<sequence>MRYCSSYWQPARSGFMRCSEPLRTSLLMDYVPQHLRGRWNALEGLTMFTYSGSAMVGGYLIERHGYRYCFLITAAIYGIGLLAELLLLPIIRNDPNPQRTSYIQSSNNAVCVLLRDQFSIRLWSPPVDAMLQAEQCRVTMAMDHLERYRRTAVFALGRDASLVLREPNAGGQSVVSEALSMEYMHQMFGAVDVVTEMQIQYWSSNWKKVDYICTMHGQRIAVSVTRAMKFHKNEPFTTADAQVLLRKKLHGLVVAKTGVCRAQRYVKSILHIWCQTKAIADTIATCYEAIVAELEIVDNVVLMATVALEDGIFDNNLALVEPQ</sequence>
<dbReference type="Gene3D" id="1.20.1250.20">
    <property type="entry name" value="MFS general substrate transporter like domains"/>
    <property type="match status" value="1"/>
</dbReference>
<protein>
    <submittedName>
        <fullName evidence="2">Uncharacterized protein</fullName>
    </submittedName>
</protein>
<evidence type="ECO:0000256" key="1">
    <source>
        <dbReference type="SAM" id="Phobius"/>
    </source>
</evidence>
<keyword evidence="1" id="KW-1133">Transmembrane helix</keyword>
<keyword evidence="1" id="KW-0472">Membrane</keyword>
<keyword evidence="1" id="KW-0812">Transmembrane</keyword>
<reference evidence="2 3" key="1">
    <citation type="submission" date="2018-08" db="EMBL/GenBank/DDBJ databases">
        <title>Aphanomyces genome sequencing and annotation.</title>
        <authorList>
            <person name="Minardi D."/>
            <person name="Oidtmann B."/>
            <person name="Van Der Giezen M."/>
            <person name="Studholme D.J."/>
        </authorList>
    </citation>
    <scope>NUCLEOTIDE SEQUENCE [LARGE SCALE GENOMIC DNA]</scope>
    <source>
        <strain evidence="2 3">Si</strain>
    </source>
</reference>
<dbReference type="EMBL" id="QUTB01002410">
    <property type="protein sequence ID" value="RHY72809.1"/>
    <property type="molecule type" value="Genomic_DNA"/>
</dbReference>
<name>A0A418CC16_APHAT</name>
<dbReference type="Proteomes" id="UP000283543">
    <property type="component" value="Unassembled WGS sequence"/>
</dbReference>
<gene>
    <name evidence="2" type="ORF">DYB34_013234</name>
</gene>
<dbReference type="AlphaFoldDB" id="A0A418CC16"/>
<feature type="transmembrane region" description="Helical" evidence="1">
    <location>
        <begin position="68"/>
        <end position="91"/>
    </location>
</feature>
<comment type="caution">
    <text evidence="2">The sequence shown here is derived from an EMBL/GenBank/DDBJ whole genome shotgun (WGS) entry which is preliminary data.</text>
</comment>
<dbReference type="PANTHER" id="PTHR23525:SF1">
    <property type="entry name" value="NODULIN-LIKE DOMAIN-CONTAINING PROTEIN"/>
    <property type="match status" value="1"/>
</dbReference>
<dbReference type="PANTHER" id="PTHR23525">
    <property type="entry name" value="TRANSPORTER, PUTATIVE-RELATED"/>
    <property type="match status" value="1"/>
</dbReference>
<dbReference type="InterPro" id="IPR036259">
    <property type="entry name" value="MFS_trans_sf"/>
</dbReference>
<evidence type="ECO:0000313" key="2">
    <source>
        <dbReference type="EMBL" id="RHY72809.1"/>
    </source>
</evidence>
<evidence type="ECO:0000313" key="3">
    <source>
        <dbReference type="Proteomes" id="UP000283543"/>
    </source>
</evidence>
<proteinExistence type="predicted"/>
<dbReference type="SUPFAM" id="SSF103473">
    <property type="entry name" value="MFS general substrate transporter"/>
    <property type="match status" value="1"/>
</dbReference>
<accession>A0A418CC16</accession>
<dbReference type="VEuPathDB" id="FungiDB:H257_16781"/>
<feature type="transmembrane region" description="Helical" evidence="1">
    <location>
        <begin position="41"/>
        <end position="61"/>
    </location>
</feature>